<feature type="compositionally biased region" description="Low complexity" evidence="1">
    <location>
        <begin position="46"/>
        <end position="65"/>
    </location>
</feature>
<evidence type="ECO:0000313" key="2">
    <source>
        <dbReference type="EMBL" id="RPA78197.1"/>
    </source>
</evidence>
<accession>A0A3N4HYF0</accession>
<name>A0A3N4HYF0_ASCIM</name>
<keyword evidence="3" id="KW-1185">Reference proteome</keyword>
<dbReference type="Proteomes" id="UP000275078">
    <property type="component" value="Unassembled WGS sequence"/>
</dbReference>
<dbReference type="AlphaFoldDB" id="A0A3N4HYF0"/>
<evidence type="ECO:0000256" key="1">
    <source>
        <dbReference type="SAM" id="MobiDB-lite"/>
    </source>
</evidence>
<gene>
    <name evidence="2" type="ORF">BJ508DRAFT_160062</name>
</gene>
<dbReference type="EMBL" id="ML119714">
    <property type="protein sequence ID" value="RPA78197.1"/>
    <property type="molecule type" value="Genomic_DNA"/>
</dbReference>
<feature type="region of interest" description="Disordered" evidence="1">
    <location>
        <begin position="27"/>
        <end position="84"/>
    </location>
</feature>
<proteinExistence type="predicted"/>
<protein>
    <submittedName>
        <fullName evidence="2">Uncharacterized protein</fullName>
    </submittedName>
</protein>
<reference evidence="2 3" key="1">
    <citation type="journal article" date="2018" name="Nat. Ecol. Evol.">
        <title>Pezizomycetes genomes reveal the molecular basis of ectomycorrhizal truffle lifestyle.</title>
        <authorList>
            <person name="Murat C."/>
            <person name="Payen T."/>
            <person name="Noel B."/>
            <person name="Kuo A."/>
            <person name="Morin E."/>
            <person name="Chen J."/>
            <person name="Kohler A."/>
            <person name="Krizsan K."/>
            <person name="Balestrini R."/>
            <person name="Da Silva C."/>
            <person name="Montanini B."/>
            <person name="Hainaut M."/>
            <person name="Levati E."/>
            <person name="Barry K.W."/>
            <person name="Belfiori B."/>
            <person name="Cichocki N."/>
            <person name="Clum A."/>
            <person name="Dockter R.B."/>
            <person name="Fauchery L."/>
            <person name="Guy J."/>
            <person name="Iotti M."/>
            <person name="Le Tacon F."/>
            <person name="Lindquist E.A."/>
            <person name="Lipzen A."/>
            <person name="Malagnac F."/>
            <person name="Mello A."/>
            <person name="Molinier V."/>
            <person name="Miyauchi S."/>
            <person name="Poulain J."/>
            <person name="Riccioni C."/>
            <person name="Rubini A."/>
            <person name="Sitrit Y."/>
            <person name="Splivallo R."/>
            <person name="Traeger S."/>
            <person name="Wang M."/>
            <person name="Zifcakova L."/>
            <person name="Wipf D."/>
            <person name="Zambonelli A."/>
            <person name="Paolocci F."/>
            <person name="Nowrousian M."/>
            <person name="Ottonello S."/>
            <person name="Baldrian P."/>
            <person name="Spatafora J.W."/>
            <person name="Henrissat B."/>
            <person name="Nagy L.G."/>
            <person name="Aury J.M."/>
            <person name="Wincker P."/>
            <person name="Grigoriev I.V."/>
            <person name="Bonfante P."/>
            <person name="Martin F.M."/>
        </authorList>
    </citation>
    <scope>NUCLEOTIDE SEQUENCE [LARGE SCALE GENOMIC DNA]</scope>
    <source>
        <strain evidence="2 3">RN42</strain>
    </source>
</reference>
<organism evidence="2 3">
    <name type="scientific">Ascobolus immersus RN42</name>
    <dbReference type="NCBI Taxonomy" id="1160509"/>
    <lineage>
        <taxon>Eukaryota</taxon>
        <taxon>Fungi</taxon>
        <taxon>Dikarya</taxon>
        <taxon>Ascomycota</taxon>
        <taxon>Pezizomycotina</taxon>
        <taxon>Pezizomycetes</taxon>
        <taxon>Pezizales</taxon>
        <taxon>Ascobolaceae</taxon>
        <taxon>Ascobolus</taxon>
    </lineage>
</organism>
<sequence length="238" mass="26645">MDTFQQSFHFLGLPLSFKSPYTSIMDTDNSKLEEGPSSSEVAATGLPSTLSSTSSRSLSPSSTSLDPELASEHGSPPGDNANPLDNLIADLPNWIILTDAALNLFDRTYPVHKSGNQTVHNADGQPRKISDIQTDLVPMFLMQRKIPYEVVKRIMEDRLLRRTVELFGSLDLEQLKSLMKSSWAPEWEAVRLKEGRLAQIFKGEILAYLYLIDSGDPNSMINRWSYGAGNRKDRRKDL</sequence>
<evidence type="ECO:0000313" key="3">
    <source>
        <dbReference type="Proteomes" id="UP000275078"/>
    </source>
</evidence>